<protein>
    <submittedName>
        <fullName evidence="1">Uncharacterized protein</fullName>
    </submittedName>
</protein>
<evidence type="ECO:0000313" key="2">
    <source>
        <dbReference type="Proteomes" id="UP000184497"/>
    </source>
</evidence>
<reference evidence="2" key="1">
    <citation type="submission" date="2016-11" db="EMBL/GenBank/DDBJ databases">
        <authorList>
            <person name="Varghese N."/>
            <person name="Submissions S."/>
        </authorList>
    </citation>
    <scope>NUCLEOTIDE SEQUENCE [LARGE SCALE GENOMIC DNA]</scope>
    <source>
        <strain evidence="2">CGMCC 1.10835</strain>
    </source>
</reference>
<organism evidence="1 2">
    <name type="scientific">Marinobacter antarcticus</name>
    <dbReference type="NCBI Taxonomy" id="564117"/>
    <lineage>
        <taxon>Bacteria</taxon>
        <taxon>Pseudomonadati</taxon>
        <taxon>Pseudomonadota</taxon>
        <taxon>Gammaproteobacteria</taxon>
        <taxon>Pseudomonadales</taxon>
        <taxon>Marinobacteraceae</taxon>
        <taxon>Marinobacter</taxon>
    </lineage>
</organism>
<dbReference type="RefSeq" id="WP_072799521.1">
    <property type="nucleotide sequence ID" value="NZ_FRAQ01000004.1"/>
</dbReference>
<evidence type="ECO:0000313" key="1">
    <source>
        <dbReference type="EMBL" id="SHK83402.1"/>
    </source>
</evidence>
<dbReference type="Proteomes" id="UP000184497">
    <property type="component" value="Unassembled WGS sequence"/>
</dbReference>
<dbReference type="STRING" id="564117.SAMN05216369_3328"/>
<proteinExistence type="predicted"/>
<accession>A0A1M6VPF1</accession>
<sequence length="93" mass="10497">MSFSIFRPEIPDYEKLRRRQRNGAIYALDQLITEKLTRGPKTRAALVALGKAQEFTPADVRHGIDRLCKQGIAKHDTNKSGSIFVRLTKEGEA</sequence>
<gene>
    <name evidence="1" type="ORF">SAMN05216369_3328</name>
</gene>
<keyword evidence="2" id="KW-1185">Reference proteome</keyword>
<dbReference type="AlphaFoldDB" id="A0A1M6VPF1"/>
<name>A0A1M6VPF1_9GAMM</name>
<dbReference type="EMBL" id="FRAQ01000004">
    <property type="protein sequence ID" value="SHK83402.1"/>
    <property type="molecule type" value="Genomic_DNA"/>
</dbReference>